<feature type="transmembrane region" description="Helical" evidence="8">
    <location>
        <begin position="298"/>
        <end position="318"/>
    </location>
</feature>
<dbReference type="Pfam" id="PF13231">
    <property type="entry name" value="PMT_2"/>
    <property type="match status" value="1"/>
</dbReference>
<keyword evidence="4" id="KW-0808">Transferase</keyword>
<dbReference type="GO" id="GO:0005886">
    <property type="term" value="C:plasma membrane"/>
    <property type="evidence" value="ECO:0007669"/>
    <property type="project" value="UniProtKB-SubCell"/>
</dbReference>
<feature type="transmembrane region" description="Helical" evidence="8">
    <location>
        <begin position="325"/>
        <end position="344"/>
    </location>
</feature>
<dbReference type="InterPro" id="IPR038731">
    <property type="entry name" value="RgtA/B/C-like"/>
</dbReference>
<keyword evidence="5 8" id="KW-0812">Transmembrane</keyword>
<evidence type="ECO:0000256" key="6">
    <source>
        <dbReference type="ARBA" id="ARBA00022989"/>
    </source>
</evidence>
<evidence type="ECO:0000313" key="11">
    <source>
        <dbReference type="Proteomes" id="UP000177174"/>
    </source>
</evidence>
<evidence type="ECO:0000313" key="10">
    <source>
        <dbReference type="EMBL" id="OGY63278.1"/>
    </source>
</evidence>
<keyword evidence="6 8" id="KW-1133">Transmembrane helix</keyword>
<dbReference type="InterPro" id="IPR050297">
    <property type="entry name" value="LipidA_mod_glycosyltrf_83"/>
</dbReference>
<feature type="transmembrane region" description="Helical" evidence="8">
    <location>
        <begin position="7"/>
        <end position="24"/>
    </location>
</feature>
<dbReference type="GO" id="GO:0016763">
    <property type="term" value="F:pentosyltransferase activity"/>
    <property type="evidence" value="ECO:0007669"/>
    <property type="project" value="TreeGrafter"/>
</dbReference>
<reference evidence="10 11" key="1">
    <citation type="journal article" date="2016" name="Nat. Commun.">
        <title>Thousands of microbial genomes shed light on interconnected biogeochemical processes in an aquifer system.</title>
        <authorList>
            <person name="Anantharaman K."/>
            <person name="Brown C.T."/>
            <person name="Hug L.A."/>
            <person name="Sharon I."/>
            <person name="Castelle C.J."/>
            <person name="Probst A.J."/>
            <person name="Thomas B.C."/>
            <person name="Singh A."/>
            <person name="Wilkins M.J."/>
            <person name="Karaoz U."/>
            <person name="Brodie E.L."/>
            <person name="Williams K.H."/>
            <person name="Hubbard S.S."/>
            <person name="Banfield J.F."/>
        </authorList>
    </citation>
    <scope>NUCLEOTIDE SEQUENCE [LARGE SCALE GENOMIC DNA]</scope>
</reference>
<comment type="caution">
    <text evidence="10">The sequence shown here is derived from an EMBL/GenBank/DDBJ whole genome shotgun (WGS) entry which is preliminary data.</text>
</comment>
<evidence type="ECO:0000256" key="3">
    <source>
        <dbReference type="ARBA" id="ARBA00022676"/>
    </source>
</evidence>
<keyword evidence="2" id="KW-1003">Cell membrane</keyword>
<evidence type="ECO:0000256" key="5">
    <source>
        <dbReference type="ARBA" id="ARBA00022692"/>
    </source>
</evidence>
<evidence type="ECO:0000256" key="7">
    <source>
        <dbReference type="ARBA" id="ARBA00023136"/>
    </source>
</evidence>
<name>A0A1G1ZFC5_9BACT</name>
<comment type="subcellular location">
    <subcellularLocation>
        <location evidence="1">Cell membrane</location>
        <topology evidence="1">Multi-pass membrane protein</topology>
    </subcellularLocation>
</comment>
<feature type="transmembrane region" description="Helical" evidence="8">
    <location>
        <begin position="166"/>
        <end position="194"/>
    </location>
</feature>
<sequence>MARTKLIFIAALIILNGVFYFPNLGATPLDDYDEATYAQVVKETLTNGNFLTFTYFGKTWVDKPPLHFWLMTASAKLFGLNEFALRLPAALFGIISSLLAFLIVQEIGDKNKNLLAFLAGAGTTLFPIFLAAGRDVRLEVPIAAVALGGFYFFIKGLKNSKFLSGVGICIGLGIMFKSIFGLLALVPIAIWSVLSRNWSWLKKRHFWIGIFLGALISLPWHIYEAAKIGAGFLQTYLGFHVAQRFTENVFNNQIGNWQYLSIFFKYGQPWSSLFLFSLALALLALVNKKFRAKAGDWLLPLSVTAFTVAVIFIGFMAVPSKLMTYLIPIYPWVVLAGVFAIPVIQKTFLFVPKMAAAVAVLMLAVSAYLSFSEVFLNPQLFTLEFSKDERDIGLYLSGSAGEEKIFSHGWPHQQTLRYYSGKEIDNLDGVGEVAVPLPFWLIIPNQLVEKYPLVQNFPHPYEGEYLTLVHFRKG</sequence>
<feature type="transmembrane region" description="Helical" evidence="8">
    <location>
        <begin position="270"/>
        <end position="286"/>
    </location>
</feature>
<evidence type="ECO:0000259" key="9">
    <source>
        <dbReference type="Pfam" id="PF13231"/>
    </source>
</evidence>
<dbReference type="EMBL" id="MHJH01000041">
    <property type="protein sequence ID" value="OGY63278.1"/>
    <property type="molecule type" value="Genomic_DNA"/>
</dbReference>
<evidence type="ECO:0000256" key="1">
    <source>
        <dbReference type="ARBA" id="ARBA00004651"/>
    </source>
</evidence>
<proteinExistence type="predicted"/>
<organism evidence="10 11">
    <name type="scientific">Candidatus Harrisonbacteria bacterium RIFCSPHIGHO2_12_FULL_48_16</name>
    <dbReference type="NCBI Taxonomy" id="1798405"/>
    <lineage>
        <taxon>Bacteria</taxon>
        <taxon>Candidatus Harrisoniibacteriota</taxon>
    </lineage>
</organism>
<gene>
    <name evidence="10" type="ORF">A3E64_01365</name>
</gene>
<dbReference type="AlphaFoldDB" id="A0A1G1ZFC5"/>
<dbReference type="PANTHER" id="PTHR33908">
    <property type="entry name" value="MANNOSYLTRANSFERASE YKCB-RELATED"/>
    <property type="match status" value="1"/>
</dbReference>
<evidence type="ECO:0000256" key="8">
    <source>
        <dbReference type="SAM" id="Phobius"/>
    </source>
</evidence>
<feature type="domain" description="Glycosyltransferase RgtA/B/C/D-like" evidence="9">
    <location>
        <begin position="62"/>
        <end position="223"/>
    </location>
</feature>
<evidence type="ECO:0000256" key="2">
    <source>
        <dbReference type="ARBA" id="ARBA00022475"/>
    </source>
</evidence>
<dbReference type="GO" id="GO:0009103">
    <property type="term" value="P:lipopolysaccharide biosynthetic process"/>
    <property type="evidence" value="ECO:0007669"/>
    <property type="project" value="UniProtKB-ARBA"/>
</dbReference>
<accession>A0A1G1ZFC5</accession>
<feature type="transmembrane region" description="Helical" evidence="8">
    <location>
        <begin position="114"/>
        <end position="132"/>
    </location>
</feature>
<dbReference type="Proteomes" id="UP000177174">
    <property type="component" value="Unassembled WGS sequence"/>
</dbReference>
<feature type="transmembrane region" description="Helical" evidence="8">
    <location>
        <begin position="206"/>
        <end position="223"/>
    </location>
</feature>
<feature type="transmembrane region" description="Helical" evidence="8">
    <location>
        <begin position="83"/>
        <end position="102"/>
    </location>
</feature>
<dbReference type="PANTHER" id="PTHR33908:SF11">
    <property type="entry name" value="MEMBRANE PROTEIN"/>
    <property type="match status" value="1"/>
</dbReference>
<protein>
    <recommendedName>
        <fullName evidence="9">Glycosyltransferase RgtA/B/C/D-like domain-containing protein</fullName>
    </recommendedName>
</protein>
<dbReference type="STRING" id="1798405.A3E64_01365"/>
<keyword evidence="3" id="KW-0328">Glycosyltransferase</keyword>
<feature type="transmembrane region" description="Helical" evidence="8">
    <location>
        <begin position="138"/>
        <end position="154"/>
    </location>
</feature>
<evidence type="ECO:0000256" key="4">
    <source>
        <dbReference type="ARBA" id="ARBA00022679"/>
    </source>
</evidence>
<keyword evidence="7 8" id="KW-0472">Membrane</keyword>
<feature type="transmembrane region" description="Helical" evidence="8">
    <location>
        <begin position="350"/>
        <end position="371"/>
    </location>
</feature>